<reference evidence="1 2" key="1">
    <citation type="journal article" date="2014" name="Int. J. Syst. Evol. Microbiol.">
        <title>Complete genome sequence of Corynebacterium casei LMG S-19264T (=DSM 44701T), isolated from a smear-ripened cheese.</title>
        <authorList>
            <consortium name="US DOE Joint Genome Institute (JGI-PGF)"/>
            <person name="Walter F."/>
            <person name="Albersmeier A."/>
            <person name="Kalinowski J."/>
            <person name="Ruckert C."/>
        </authorList>
    </citation>
    <scope>NUCLEOTIDE SEQUENCE [LARGE SCALE GENOMIC DNA]</scope>
    <source>
        <strain evidence="1 2">CGMCC 4.7215</strain>
    </source>
</reference>
<gene>
    <name evidence="1" type="ORF">ACFQJ7_10005</name>
</gene>
<protein>
    <recommendedName>
        <fullName evidence="3">Sulfatase</fullName>
    </recommendedName>
</protein>
<dbReference type="InterPro" id="IPR017850">
    <property type="entry name" value="Alkaline_phosphatase_core_sf"/>
</dbReference>
<dbReference type="RefSeq" id="WP_267635919.1">
    <property type="nucleotide sequence ID" value="NZ_JAODIY010000001.1"/>
</dbReference>
<accession>A0ABD5X9Y9</accession>
<dbReference type="AlphaFoldDB" id="A0ABD5X9Y9"/>
<proteinExistence type="predicted"/>
<organism evidence="1 2">
    <name type="scientific">Halovenus rubra</name>
    <dbReference type="NCBI Taxonomy" id="869890"/>
    <lineage>
        <taxon>Archaea</taxon>
        <taxon>Methanobacteriati</taxon>
        <taxon>Methanobacteriota</taxon>
        <taxon>Stenosarchaea group</taxon>
        <taxon>Halobacteria</taxon>
        <taxon>Halobacteriales</taxon>
        <taxon>Haloarculaceae</taxon>
        <taxon>Halovenus</taxon>
    </lineage>
</organism>
<evidence type="ECO:0000313" key="2">
    <source>
        <dbReference type="Proteomes" id="UP001596414"/>
    </source>
</evidence>
<dbReference type="EMBL" id="JBHSZQ010000020">
    <property type="protein sequence ID" value="MFC7126364.1"/>
    <property type="molecule type" value="Genomic_DNA"/>
</dbReference>
<evidence type="ECO:0000313" key="1">
    <source>
        <dbReference type="EMBL" id="MFC7126364.1"/>
    </source>
</evidence>
<dbReference type="Proteomes" id="UP001596414">
    <property type="component" value="Unassembled WGS sequence"/>
</dbReference>
<dbReference type="SUPFAM" id="SSF53649">
    <property type="entry name" value="Alkaline phosphatase-like"/>
    <property type="match status" value="1"/>
</dbReference>
<sequence>MAEDWDNLLILDACRYEDFKQKVPFEGRLESRVSRGSTTYEFLLGNFDEREYHDTIYITANPMLERNRDTISTSFYKTYNIWQENGWDANHQTVLAETVTETARQVHERHPSKRLLVHYLQPHFPFVRSTTKFDKRIPDPDEPTNMWTEILTGELDISPETVKDAYQRNLEYVFGSVEELLPVLDGKTVISSDHGNVINERSFPIPIREWGHPPQTYIDELVKVPWFVTKADERRCIQSEDPESERSDVDEQAVQERLKNLGYV</sequence>
<name>A0ABD5X9Y9_9EURY</name>
<evidence type="ECO:0008006" key="3">
    <source>
        <dbReference type="Google" id="ProtNLM"/>
    </source>
</evidence>
<dbReference type="Gene3D" id="3.40.720.10">
    <property type="entry name" value="Alkaline Phosphatase, subunit A"/>
    <property type="match status" value="1"/>
</dbReference>
<comment type="caution">
    <text evidence="1">The sequence shown here is derived from an EMBL/GenBank/DDBJ whole genome shotgun (WGS) entry which is preliminary data.</text>
</comment>